<dbReference type="InterPro" id="IPR020103">
    <property type="entry name" value="PsdUridine_synth_cat_dom_sf"/>
</dbReference>
<dbReference type="Pfam" id="PF13812">
    <property type="entry name" value="PPR_3"/>
    <property type="match status" value="1"/>
</dbReference>
<sequence length="1226" mass="135551">MLPEQVQQLRRLTLQISGSPWYESLRLLYSLPGLQIQLDAVAFSACMNACEKGSKWDCSLHLYDQMPLRRVEADLFCCNAAIHACSKGEGGDAWQIAVEALHEMQEASDADVVSFSSVIAAIGVAQHWQQATAVLNLMSEGQVSANTVAYLNTITAYKKSRWEMLVALPYHREESLCNAAAASIPWFHAMNMLADMQLCRIRVSPITTQAVIGSCERDMQWLQALHVMRSIHTLQVVADERAYNAAMSACQSSSASQGASSLLKDMRRNRISQSCSATLWSLARLGEDDVQMATATTAAVSRASCELRSEVLSPQHLAMLAWSITVLGVANLEFLELLSKQAMLQSSRFTLEELRHLLWGLAAQEATEGVTVAILHLQRNALHRFRTLNLALLAAEKRKAMEDDILNILWASNFAGMLSVHVRCLAERLFQRFARSLDRSPSPESSAAIPPLGAGRPKIVLDLDDRMVMLKPAGWEVCDGNVGRQLRGLLSGFSTLRSADHDHGFLHRVDVPCSGLILFAKSFRAFYDLQVQLRAGEIRRDYLVLCHGWMPSDRSVEANIDTRGDPTRTGRLGKPSRSFIKLAAHALGAFGVATMIIVRIATGRRHQIRSHVAFIGHPVVRDEKFTAWQTQVDDFLFCDRVFLHRYSLMFKDSRGELQAATNTLPADLTLPLSKLTPKSPRFAAPLQRVEEAGPTQADSKGTSDPEVFAQAWGGGKVAPDVITFNIAIAASAKATSWESALEFLEFMQQSRTQATVITVNSVINVYERACQWQLGLSVTDQSRNAAMQPDVVTMNSCASICARAGMWRHALGTLWQEIFDDNIAINAALSAMPRSSWAVAQHLLQRMFCLEVEADGFTYSSLFNISHWQDALQEMSSIEVGCDAVVYGAMLASGGADWGFSLHSLHCMQDQRIADSVAFNCCIAKLGHWEQAFLLLGSLRKEQNRADAYSFSSAMASMWRSSCEIMKQMERHGVLSNLVCSNTVISSLNDSSQWVKAVLLMEEVEYDTTTFNAIISSCGRASNWQMSLEMLALMGERKLQQDSISFHAAISACERGNCWREALELLKAMQQEKLAPEITGCNAVISACEKSSQWQQALIVLSAVRQMGLQADVVTFNGLTAACQSRSSWQTIHSLFEDMHLHKLESDVITFNSAIRAHEHWPVSLSLQLLMATKTLPSDIITCNSVLEAIPEDKWQVLGALLLNFAVPATAVTLEILIDRTLGSRS</sequence>
<reference evidence="6 7" key="1">
    <citation type="submission" date="2024-02" db="EMBL/GenBank/DDBJ databases">
        <authorList>
            <person name="Chen Y."/>
            <person name="Shah S."/>
            <person name="Dougan E. K."/>
            <person name="Thang M."/>
            <person name="Chan C."/>
        </authorList>
    </citation>
    <scope>NUCLEOTIDE SEQUENCE [LARGE SCALE GENOMIC DNA]</scope>
</reference>
<dbReference type="PANTHER" id="PTHR47447">
    <property type="entry name" value="OS03G0856100 PROTEIN"/>
    <property type="match status" value="1"/>
</dbReference>
<dbReference type="InterPro" id="IPR011990">
    <property type="entry name" value="TPR-like_helical_dom_sf"/>
</dbReference>
<evidence type="ECO:0000256" key="1">
    <source>
        <dbReference type="ARBA" id="ARBA00022737"/>
    </source>
</evidence>
<dbReference type="Pfam" id="PF00849">
    <property type="entry name" value="PseudoU_synth_2"/>
    <property type="match status" value="1"/>
</dbReference>
<accession>A0ABP0I8N2</accession>
<name>A0ABP0I8N2_9DINO</name>
<dbReference type="SUPFAM" id="SSF55120">
    <property type="entry name" value="Pseudouridine synthase"/>
    <property type="match status" value="1"/>
</dbReference>
<dbReference type="InterPro" id="IPR002885">
    <property type="entry name" value="PPR_rpt"/>
</dbReference>
<dbReference type="Pfam" id="PF23276">
    <property type="entry name" value="TPR_24"/>
    <property type="match status" value="1"/>
</dbReference>
<dbReference type="PROSITE" id="PS51375">
    <property type="entry name" value="PPR"/>
    <property type="match status" value="2"/>
</dbReference>
<dbReference type="CDD" id="cd02869">
    <property type="entry name" value="PseudoU_synth_RluA_like"/>
    <property type="match status" value="1"/>
</dbReference>
<comment type="caution">
    <text evidence="6">The sequence shown here is derived from an EMBL/GenBank/DDBJ whole genome shotgun (WGS) entry which is preliminary data.</text>
</comment>
<protein>
    <submittedName>
        <fullName evidence="6">Pentatricopeptide repeat-containing protein At2g41720 (Protein EMBRYO DEFECTIVE 2654)</fullName>
    </submittedName>
</protein>
<dbReference type="Gene3D" id="1.25.40.10">
    <property type="entry name" value="Tetratricopeptide repeat domain"/>
    <property type="match status" value="5"/>
</dbReference>
<keyword evidence="7" id="KW-1185">Reference proteome</keyword>
<dbReference type="Proteomes" id="UP001642464">
    <property type="component" value="Unassembled WGS sequence"/>
</dbReference>
<evidence type="ECO:0000259" key="4">
    <source>
        <dbReference type="Pfam" id="PF00849"/>
    </source>
</evidence>
<gene>
    <name evidence="6" type="ORF">SCF082_LOCUS5354</name>
</gene>
<dbReference type="InterPro" id="IPR006145">
    <property type="entry name" value="PsdUridine_synth_RsuA/RluA"/>
</dbReference>
<feature type="repeat" description="PPR" evidence="2">
    <location>
        <begin position="1042"/>
        <end position="1076"/>
    </location>
</feature>
<dbReference type="Gene3D" id="3.30.2350.10">
    <property type="entry name" value="Pseudouridine synthase"/>
    <property type="match status" value="1"/>
</dbReference>
<feature type="domain" description="Pentatricopeptide repeat-containing protein-mitochondrial" evidence="5">
    <location>
        <begin position="1012"/>
        <end position="1138"/>
    </location>
</feature>
<organism evidence="6 7">
    <name type="scientific">Durusdinium trenchii</name>
    <dbReference type="NCBI Taxonomy" id="1381693"/>
    <lineage>
        <taxon>Eukaryota</taxon>
        <taxon>Sar</taxon>
        <taxon>Alveolata</taxon>
        <taxon>Dinophyceae</taxon>
        <taxon>Suessiales</taxon>
        <taxon>Symbiodiniaceae</taxon>
        <taxon>Durusdinium</taxon>
    </lineage>
</organism>
<dbReference type="EMBL" id="CAXAMM010002891">
    <property type="protein sequence ID" value="CAK8997789.1"/>
    <property type="molecule type" value="Genomic_DNA"/>
</dbReference>
<feature type="domain" description="Pseudouridine synthase RsuA/RluA-like" evidence="4">
    <location>
        <begin position="468"/>
        <end position="613"/>
    </location>
</feature>
<dbReference type="PANTHER" id="PTHR47447:SF17">
    <property type="entry name" value="OS12G0638900 PROTEIN"/>
    <property type="match status" value="1"/>
</dbReference>
<feature type="region of interest" description="Disordered" evidence="3">
    <location>
        <begin position="686"/>
        <end position="705"/>
    </location>
</feature>
<evidence type="ECO:0000256" key="3">
    <source>
        <dbReference type="SAM" id="MobiDB-lite"/>
    </source>
</evidence>
<evidence type="ECO:0000256" key="2">
    <source>
        <dbReference type="PROSITE-ProRule" id="PRU00708"/>
    </source>
</evidence>
<evidence type="ECO:0000259" key="5">
    <source>
        <dbReference type="Pfam" id="PF23276"/>
    </source>
</evidence>
<evidence type="ECO:0000313" key="7">
    <source>
        <dbReference type="Proteomes" id="UP001642464"/>
    </source>
</evidence>
<evidence type="ECO:0000313" key="6">
    <source>
        <dbReference type="EMBL" id="CAK8997789.1"/>
    </source>
</evidence>
<proteinExistence type="predicted"/>
<feature type="repeat" description="PPR" evidence="2">
    <location>
        <begin position="1007"/>
        <end position="1041"/>
    </location>
</feature>
<keyword evidence="1" id="KW-0677">Repeat</keyword>
<dbReference type="NCBIfam" id="TIGR00756">
    <property type="entry name" value="PPR"/>
    <property type="match status" value="1"/>
</dbReference>
<dbReference type="InterPro" id="IPR057027">
    <property type="entry name" value="TPR_mt"/>
</dbReference>